<evidence type="ECO:0000256" key="6">
    <source>
        <dbReference type="SAM" id="Phobius"/>
    </source>
</evidence>
<name>A0A8H4IK36_9PEZI</name>
<feature type="transmembrane region" description="Helical" evidence="6">
    <location>
        <begin position="600"/>
        <end position="626"/>
    </location>
</feature>
<dbReference type="InterPro" id="IPR001046">
    <property type="entry name" value="NRAMP_fam"/>
</dbReference>
<feature type="transmembrane region" description="Helical" evidence="6">
    <location>
        <begin position="227"/>
        <end position="252"/>
    </location>
</feature>
<evidence type="ECO:0000256" key="2">
    <source>
        <dbReference type="ARBA" id="ARBA00022692"/>
    </source>
</evidence>
<feature type="transmembrane region" description="Helical" evidence="6">
    <location>
        <begin position="420"/>
        <end position="440"/>
    </location>
</feature>
<feature type="region of interest" description="Disordered" evidence="5">
    <location>
        <begin position="1"/>
        <end position="26"/>
    </location>
</feature>
<gene>
    <name evidence="7" type="ORF">GTA08_BOTSDO09753</name>
</gene>
<dbReference type="OrthoDB" id="409173at2759"/>
<dbReference type="GO" id="GO:0034755">
    <property type="term" value="P:iron ion transmembrane transport"/>
    <property type="evidence" value="ECO:0007669"/>
    <property type="project" value="TreeGrafter"/>
</dbReference>
<evidence type="ECO:0000256" key="1">
    <source>
        <dbReference type="ARBA" id="ARBA00004141"/>
    </source>
</evidence>
<evidence type="ECO:0000313" key="8">
    <source>
        <dbReference type="Proteomes" id="UP000572817"/>
    </source>
</evidence>
<keyword evidence="2 6" id="KW-0812">Transmembrane</keyword>
<feature type="transmembrane region" description="Helical" evidence="6">
    <location>
        <begin position="335"/>
        <end position="354"/>
    </location>
</feature>
<dbReference type="GO" id="GO:0005886">
    <property type="term" value="C:plasma membrane"/>
    <property type="evidence" value="ECO:0007669"/>
    <property type="project" value="TreeGrafter"/>
</dbReference>
<feature type="transmembrane region" description="Helical" evidence="6">
    <location>
        <begin position="290"/>
        <end position="312"/>
    </location>
</feature>
<dbReference type="AlphaFoldDB" id="A0A8H4IK36"/>
<dbReference type="NCBIfam" id="TIGR01197">
    <property type="entry name" value="nramp"/>
    <property type="match status" value="1"/>
</dbReference>
<feature type="transmembrane region" description="Helical" evidence="6">
    <location>
        <begin position="146"/>
        <end position="165"/>
    </location>
</feature>
<dbReference type="GO" id="GO:0015086">
    <property type="term" value="F:cadmium ion transmembrane transporter activity"/>
    <property type="evidence" value="ECO:0007669"/>
    <property type="project" value="TreeGrafter"/>
</dbReference>
<feature type="transmembrane region" description="Helical" evidence="6">
    <location>
        <begin position="460"/>
        <end position="486"/>
    </location>
</feature>
<feature type="transmembrane region" description="Helical" evidence="6">
    <location>
        <begin position="258"/>
        <end position="278"/>
    </location>
</feature>
<dbReference type="Proteomes" id="UP000572817">
    <property type="component" value="Unassembled WGS sequence"/>
</dbReference>
<feature type="transmembrane region" description="Helical" evidence="6">
    <location>
        <begin position="537"/>
        <end position="556"/>
    </location>
</feature>
<sequence length="629" mass="67644">MNCPSRVDPEIPPDWNQNPPALAADTTTCNDLNHIANERQKRKNSLHAMDDGALDRPQQPPDFDPGLVQRRGVGDMRSEAEGSAKSVMRVDIAESPRQPAAKHSSSSGALETTFNVGYTGHGNSGNGKSPHRDSKLPGFFVKIKKVLYEYSKFIGPGFMVAVAYIDPGNYATDVAAGASYRFKLLFIILMSNVFAIFLQSLCVKLGTVTGMNLAENCRAHLPRWLNIVLYIFAESAIIATDIAEVIGTAISLNVLLKVPLVAGCAISIVDVLIILIFYKPSGSMRALRTFEYFVMLLVLGVVVCFCFQLSLIKNTSVGEVFKGYLPSKAIVESKGLYQSCGILGATVMPHSLYLGSGIIQPRLREFDEALSASTQNPAAAENNTYDSDTESVTSLSKYRPSIQAIRACYTYSVVETAVSLFTFALFVNSAILIVAGASLYNTPGADSADLFGIHDLLSSTLAPVAGTIFALALLLSGTSAGIVCTIAGQMVSEGQINWTCKPWKRRLITRSISITPSIIIAGAVGREGLSDALEGSQVALSVILPFVSAPLIYFTCRNKFMTVSAVDRGIAPRRNAAVQGDHVEQGSAGSVEDVKMRNNWFTAGVAFIIWLIIVIMNVALLVLVGMDKA</sequence>
<keyword evidence="3 6" id="KW-1133">Transmembrane helix</keyword>
<keyword evidence="4 6" id="KW-0472">Membrane</keyword>
<evidence type="ECO:0000256" key="3">
    <source>
        <dbReference type="ARBA" id="ARBA00022989"/>
    </source>
</evidence>
<feature type="compositionally biased region" description="Polar residues" evidence="5">
    <location>
        <begin position="15"/>
        <end position="26"/>
    </location>
</feature>
<dbReference type="PANTHER" id="PTHR11706:SF101">
    <property type="entry name" value="MANGANESE TRANSPORTER SMF1"/>
    <property type="match status" value="1"/>
</dbReference>
<dbReference type="PANTHER" id="PTHR11706">
    <property type="entry name" value="SOLUTE CARRIER PROTEIN FAMILY 11 MEMBER"/>
    <property type="match status" value="1"/>
</dbReference>
<dbReference type="EMBL" id="WWBZ02000073">
    <property type="protein sequence ID" value="KAF4302249.1"/>
    <property type="molecule type" value="Genomic_DNA"/>
</dbReference>
<comment type="subcellular location">
    <subcellularLocation>
        <location evidence="1">Membrane</location>
        <topology evidence="1">Multi-pass membrane protein</topology>
    </subcellularLocation>
</comment>
<feature type="transmembrane region" description="Helical" evidence="6">
    <location>
        <begin position="507"/>
        <end position="525"/>
    </location>
</feature>
<accession>A0A8H4IK36</accession>
<dbReference type="GO" id="GO:0030026">
    <property type="term" value="P:intracellular manganese ion homeostasis"/>
    <property type="evidence" value="ECO:0007669"/>
    <property type="project" value="TreeGrafter"/>
</dbReference>
<dbReference type="GO" id="GO:0005384">
    <property type="term" value="F:manganese ion transmembrane transporter activity"/>
    <property type="evidence" value="ECO:0007669"/>
    <property type="project" value="TreeGrafter"/>
</dbReference>
<proteinExistence type="predicted"/>
<reference evidence="7" key="1">
    <citation type="submission" date="2020-04" db="EMBL/GenBank/DDBJ databases">
        <title>Genome Assembly and Annotation of Botryosphaeria dothidea sdau 11-99, a Latent Pathogen of Apple Fruit Ring Rot in China.</title>
        <authorList>
            <person name="Yu C."/>
            <person name="Diao Y."/>
            <person name="Lu Q."/>
            <person name="Zhao J."/>
            <person name="Cui S."/>
            <person name="Peng C."/>
            <person name="He B."/>
            <person name="Liu H."/>
        </authorList>
    </citation>
    <scope>NUCLEOTIDE SEQUENCE [LARGE SCALE GENOMIC DNA]</scope>
    <source>
        <strain evidence="7">Sdau11-99</strain>
    </source>
</reference>
<feature type="compositionally biased region" description="Basic and acidic residues" evidence="5">
    <location>
        <begin position="72"/>
        <end position="82"/>
    </location>
</feature>
<feature type="transmembrane region" description="Helical" evidence="6">
    <location>
        <begin position="185"/>
        <end position="206"/>
    </location>
</feature>
<protein>
    <submittedName>
        <fullName evidence="7">Natural resistance-associated macrophage protein</fullName>
    </submittedName>
</protein>
<organism evidence="7 8">
    <name type="scientific">Botryosphaeria dothidea</name>
    <dbReference type="NCBI Taxonomy" id="55169"/>
    <lineage>
        <taxon>Eukaryota</taxon>
        <taxon>Fungi</taxon>
        <taxon>Dikarya</taxon>
        <taxon>Ascomycota</taxon>
        <taxon>Pezizomycotina</taxon>
        <taxon>Dothideomycetes</taxon>
        <taxon>Dothideomycetes incertae sedis</taxon>
        <taxon>Botryosphaeriales</taxon>
        <taxon>Botryosphaeriaceae</taxon>
        <taxon>Botryosphaeria</taxon>
    </lineage>
</organism>
<dbReference type="PRINTS" id="PR00447">
    <property type="entry name" value="NATRESASSCMP"/>
</dbReference>
<feature type="region of interest" description="Disordered" evidence="5">
    <location>
        <begin position="50"/>
        <end position="107"/>
    </location>
</feature>
<dbReference type="Pfam" id="PF01566">
    <property type="entry name" value="Nramp"/>
    <property type="match status" value="1"/>
</dbReference>
<keyword evidence="8" id="KW-1185">Reference proteome</keyword>
<evidence type="ECO:0000256" key="4">
    <source>
        <dbReference type="ARBA" id="ARBA00023136"/>
    </source>
</evidence>
<evidence type="ECO:0000256" key="5">
    <source>
        <dbReference type="SAM" id="MobiDB-lite"/>
    </source>
</evidence>
<evidence type="ECO:0000313" key="7">
    <source>
        <dbReference type="EMBL" id="KAF4302249.1"/>
    </source>
</evidence>
<dbReference type="NCBIfam" id="NF037982">
    <property type="entry name" value="Nramp_1"/>
    <property type="match status" value="1"/>
</dbReference>
<comment type="caution">
    <text evidence="7">The sequence shown here is derived from an EMBL/GenBank/DDBJ whole genome shotgun (WGS) entry which is preliminary data.</text>
</comment>